<evidence type="ECO:0000313" key="2">
    <source>
        <dbReference type="EMBL" id="TNC72773.1"/>
    </source>
</evidence>
<sequence>MTVPSIGRRLPPGHHAFDDVVPGDQIETGETEISAAMVDAFATLTGDQFSIHMSETAARDYGFHGRVAHGLLVLSVVDGLKNQADAQFDAVASLGWDWSFRRPVLAGDRVRAMITVLDKRQTRAAGRGILRLGVTVTNQTNEVVQEGTNLLMVRRLSGPGWPENR</sequence>
<dbReference type="OrthoDB" id="9801735at2"/>
<dbReference type="Gene3D" id="3.10.129.10">
    <property type="entry name" value="Hotdog Thioesterase"/>
    <property type="match status" value="1"/>
</dbReference>
<protein>
    <submittedName>
        <fullName evidence="2">Acyl dehydratase</fullName>
    </submittedName>
</protein>
<organism evidence="2 3">
    <name type="scientific">Rubellimicrobium roseum</name>
    <dbReference type="NCBI Taxonomy" id="687525"/>
    <lineage>
        <taxon>Bacteria</taxon>
        <taxon>Pseudomonadati</taxon>
        <taxon>Pseudomonadota</taxon>
        <taxon>Alphaproteobacteria</taxon>
        <taxon>Rhodobacterales</taxon>
        <taxon>Roseobacteraceae</taxon>
        <taxon>Rubellimicrobium</taxon>
    </lineage>
</organism>
<feature type="domain" description="MaoC-like" evidence="1">
    <location>
        <begin position="22"/>
        <end position="136"/>
    </location>
</feature>
<dbReference type="Proteomes" id="UP000305709">
    <property type="component" value="Unassembled WGS sequence"/>
</dbReference>
<keyword evidence="3" id="KW-1185">Reference proteome</keyword>
<accession>A0A5C4NDS3</accession>
<dbReference type="InterPro" id="IPR002539">
    <property type="entry name" value="MaoC-like_dom"/>
</dbReference>
<name>A0A5C4NDS3_9RHOB</name>
<dbReference type="InterPro" id="IPR052342">
    <property type="entry name" value="MCH/BMMD"/>
</dbReference>
<dbReference type="RefSeq" id="WP_139081046.1">
    <property type="nucleotide sequence ID" value="NZ_VDFV01000006.1"/>
</dbReference>
<evidence type="ECO:0000313" key="3">
    <source>
        <dbReference type="Proteomes" id="UP000305709"/>
    </source>
</evidence>
<dbReference type="EMBL" id="VDFV01000006">
    <property type="protein sequence ID" value="TNC72773.1"/>
    <property type="molecule type" value="Genomic_DNA"/>
</dbReference>
<reference evidence="2 3" key="1">
    <citation type="submission" date="2019-06" db="EMBL/GenBank/DDBJ databases">
        <authorList>
            <person name="Jiang L."/>
        </authorList>
    </citation>
    <scope>NUCLEOTIDE SEQUENCE [LARGE SCALE GENOMIC DNA]</scope>
    <source>
        <strain evidence="2 3">YIM 48858</strain>
    </source>
</reference>
<dbReference type="Pfam" id="PF01575">
    <property type="entry name" value="MaoC_dehydratas"/>
    <property type="match status" value="1"/>
</dbReference>
<proteinExistence type="predicted"/>
<dbReference type="PANTHER" id="PTHR43664">
    <property type="entry name" value="MONOAMINE OXIDASE-RELATED"/>
    <property type="match status" value="1"/>
</dbReference>
<evidence type="ECO:0000259" key="1">
    <source>
        <dbReference type="Pfam" id="PF01575"/>
    </source>
</evidence>
<dbReference type="AlphaFoldDB" id="A0A5C4NDS3"/>
<comment type="caution">
    <text evidence="2">The sequence shown here is derived from an EMBL/GenBank/DDBJ whole genome shotgun (WGS) entry which is preliminary data.</text>
</comment>
<dbReference type="PANTHER" id="PTHR43664:SF1">
    <property type="entry name" value="BETA-METHYLMALYL-COA DEHYDRATASE"/>
    <property type="match status" value="1"/>
</dbReference>
<dbReference type="SUPFAM" id="SSF54637">
    <property type="entry name" value="Thioesterase/thiol ester dehydrase-isomerase"/>
    <property type="match status" value="1"/>
</dbReference>
<dbReference type="CDD" id="cd03441">
    <property type="entry name" value="R_hydratase_like"/>
    <property type="match status" value="1"/>
</dbReference>
<gene>
    <name evidence="2" type="ORF">FHG71_07680</name>
</gene>
<dbReference type="InterPro" id="IPR029069">
    <property type="entry name" value="HotDog_dom_sf"/>
</dbReference>